<evidence type="ECO:0000313" key="2">
    <source>
        <dbReference type="Proteomes" id="UP000221751"/>
    </source>
</evidence>
<keyword evidence="2" id="KW-1185">Reference proteome</keyword>
<protein>
    <submittedName>
        <fullName evidence="1">Uncharacterized protein</fullName>
    </submittedName>
</protein>
<accession>A0A1C9EI48</accession>
<dbReference type="GeneID" id="80018709"/>
<dbReference type="Proteomes" id="UP000221751">
    <property type="component" value="Segment"/>
</dbReference>
<organism evidence="1 2">
    <name type="scientific">Rhodococcus phage ChewyVIII</name>
    <dbReference type="NCBI Taxonomy" id="1887657"/>
    <lineage>
        <taxon>Viruses</taxon>
        <taxon>Duplodnaviria</taxon>
        <taxon>Heunggongvirae</taxon>
        <taxon>Uroviricota</taxon>
        <taxon>Caudoviricetes</taxon>
        <taxon>Chewyvirus</taxon>
        <taxon>Chewyvirus chewyVIII</taxon>
    </lineage>
</organism>
<proteinExistence type="predicted"/>
<dbReference type="EMBL" id="KX557288">
    <property type="protein sequence ID" value="AON97432.1"/>
    <property type="molecule type" value="Genomic_DNA"/>
</dbReference>
<gene>
    <name evidence="1" type="primary">9</name>
    <name evidence="1" type="ORF">SEA_CHEWYVIII_9</name>
</gene>
<evidence type="ECO:0000313" key="1">
    <source>
        <dbReference type="EMBL" id="AON97432.1"/>
    </source>
</evidence>
<dbReference type="RefSeq" id="YP_010754126.1">
    <property type="nucleotide sequence ID" value="NC_073456.1"/>
</dbReference>
<name>A0A1C9EI48_9CAUD</name>
<dbReference type="KEGG" id="vg:80018709"/>
<reference evidence="2" key="1">
    <citation type="submission" date="2016-07" db="EMBL/GenBank/DDBJ databases">
        <authorList>
            <person name="Florea S."/>
            <person name="Webb J.S."/>
            <person name="Jaromczyk J."/>
            <person name="Schardl C.L."/>
        </authorList>
    </citation>
    <scope>NUCLEOTIDE SEQUENCE [LARGE SCALE GENOMIC DNA]</scope>
</reference>
<sequence>MRFVELVDNEGKTHYVNPDQICSIQPIFAVSGPKDRDPEGSRMRINGYTRALLLDLHPIDLIDTIHQQEATGGVRKYKVQASPATNPGGPNYVAGLGVPREALDRYMNSTEPFARRTR</sequence>